<dbReference type="Gene3D" id="3.40.50.300">
    <property type="entry name" value="P-loop containing nucleotide triphosphate hydrolases"/>
    <property type="match status" value="1"/>
</dbReference>
<dbReference type="AlphaFoldDB" id="A0A2C9CW63"/>
<dbReference type="OrthoDB" id="7062607at2"/>
<evidence type="ECO:0000313" key="2">
    <source>
        <dbReference type="Proteomes" id="UP000220034"/>
    </source>
</evidence>
<reference evidence="2" key="1">
    <citation type="submission" date="2017-09" db="EMBL/GenBank/DDBJ databases">
        <authorList>
            <person name="Varghese N."/>
            <person name="Submissions S."/>
        </authorList>
    </citation>
    <scope>NUCLEOTIDE SEQUENCE [LARGE SCALE GENOMIC DNA]</scope>
    <source>
        <strain evidence="2">C7</strain>
    </source>
</reference>
<dbReference type="RefSeq" id="WP_097931982.1">
    <property type="nucleotide sequence ID" value="NZ_OCTN01000011.1"/>
</dbReference>
<dbReference type="SUPFAM" id="SSF52540">
    <property type="entry name" value="P-loop containing nucleoside triphosphate hydrolases"/>
    <property type="match status" value="1"/>
</dbReference>
<keyword evidence="2" id="KW-1185">Reference proteome</keyword>
<dbReference type="Proteomes" id="UP000220034">
    <property type="component" value="Unassembled WGS sequence"/>
</dbReference>
<name>A0A2C9CW63_9RHOB</name>
<accession>A0A2C9CW63</accession>
<dbReference type="Pfam" id="PF13469">
    <property type="entry name" value="Sulfotransfer_3"/>
    <property type="match status" value="1"/>
</dbReference>
<organism evidence="1 2">
    <name type="scientific">Pontivivens marinum</name>
    <dbReference type="NCBI Taxonomy" id="1690039"/>
    <lineage>
        <taxon>Bacteria</taxon>
        <taxon>Pseudomonadati</taxon>
        <taxon>Pseudomonadota</taxon>
        <taxon>Alphaproteobacteria</taxon>
        <taxon>Rhodobacterales</taxon>
        <taxon>Paracoccaceae</taxon>
        <taxon>Pontivivens</taxon>
    </lineage>
</organism>
<proteinExistence type="predicted"/>
<keyword evidence="1" id="KW-0808">Transferase</keyword>
<evidence type="ECO:0000313" key="1">
    <source>
        <dbReference type="EMBL" id="SOH95460.1"/>
    </source>
</evidence>
<sequence length="311" mass="34997">MSDNIQIILIGGYGRSGSTLLEMLLLDRLKAASVGELKYLWQRGFIRGELCACGTPVNTCPFWGDVGGRVRSGADTDFTEVEALRLSVERHRMHFIHRDLKIPSTTYTQNRAAYIEILRGTIQAIAESSGCNIIIDSSKDPAHIDLMAEAFPGQVRLVHLVRDSRAVAYSFQTPKVRREVHWKTEMMGTNSLLRAAVTWNYINGALERIAGKAGLHRIRYEDLATDPTRMLDDLITYIDPATQDTADGTVSSHSVSGNPMRFSVSKREVRLDERWKQKFAGWRRAVVTALTLHRLLKYRFITFGSSSHEGK</sequence>
<dbReference type="GO" id="GO:0016740">
    <property type="term" value="F:transferase activity"/>
    <property type="evidence" value="ECO:0007669"/>
    <property type="project" value="UniProtKB-KW"/>
</dbReference>
<protein>
    <submittedName>
        <fullName evidence="1">Sulfotransferase family protein</fullName>
    </submittedName>
</protein>
<dbReference type="InterPro" id="IPR027417">
    <property type="entry name" value="P-loop_NTPase"/>
</dbReference>
<gene>
    <name evidence="1" type="ORF">SAMN06273572_11139</name>
</gene>
<dbReference type="EMBL" id="OCTN01000011">
    <property type="protein sequence ID" value="SOH95460.1"/>
    <property type="molecule type" value="Genomic_DNA"/>
</dbReference>